<dbReference type="PANTHER" id="PTHR13140:SF706">
    <property type="entry name" value="DILUTE CLASS UNCONVENTIONAL MYOSIN, ISOFORM C"/>
    <property type="match status" value="1"/>
</dbReference>
<evidence type="ECO:0000259" key="8">
    <source>
        <dbReference type="PROSITE" id="PS51076"/>
    </source>
</evidence>
<evidence type="ECO:0000256" key="7">
    <source>
        <dbReference type="SAM" id="MobiDB-lite"/>
    </source>
</evidence>
<comment type="caution">
    <text evidence="6">Lacks conserved residue(s) required for the propagation of feature annotation.</text>
</comment>
<dbReference type="Gene3D" id="2.60.200.10">
    <property type="match status" value="1"/>
</dbReference>
<keyword evidence="11" id="KW-1185">Reference proteome</keyword>
<evidence type="ECO:0000259" key="9">
    <source>
        <dbReference type="PROSITE" id="PS51456"/>
    </source>
</evidence>
<dbReference type="Proteomes" id="UP001163046">
    <property type="component" value="Unassembled WGS sequence"/>
</dbReference>
<dbReference type="GO" id="GO:0007015">
    <property type="term" value="P:actin filament organization"/>
    <property type="evidence" value="ECO:0007669"/>
    <property type="project" value="TreeGrafter"/>
</dbReference>
<evidence type="ECO:0000256" key="5">
    <source>
        <dbReference type="ARBA" id="ARBA00023203"/>
    </source>
</evidence>
<dbReference type="Pfam" id="PF03166">
    <property type="entry name" value="MH2"/>
    <property type="match status" value="1"/>
</dbReference>
<dbReference type="GO" id="GO:0006355">
    <property type="term" value="P:regulation of DNA-templated transcription"/>
    <property type="evidence" value="ECO:0007669"/>
    <property type="project" value="InterPro"/>
</dbReference>
<keyword evidence="1" id="KW-0547">Nucleotide-binding</keyword>
<dbReference type="GO" id="GO:0005737">
    <property type="term" value="C:cytoplasm"/>
    <property type="evidence" value="ECO:0007669"/>
    <property type="project" value="TreeGrafter"/>
</dbReference>
<dbReference type="InterPro" id="IPR027417">
    <property type="entry name" value="P-loop_NTPase"/>
</dbReference>
<evidence type="ECO:0000256" key="1">
    <source>
        <dbReference type="ARBA" id="ARBA00022741"/>
    </source>
</evidence>
<dbReference type="GO" id="GO:0005524">
    <property type="term" value="F:ATP binding"/>
    <property type="evidence" value="ECO:0007669"/>
    <property type="project" value="UniProtKB-KW"/>
</dbReference>
<dbReference type="AlphaFoldDB" id="A0A9W9YMP2"/>
<reference evidence="10" key="1">
    <citation type="submission" date="2023-01" db="EMBL/GenBank/DDBJ databases">
        <title>Genome assembly of the deep-sea coral Lophelia pertusa.</title>
        <authorList>
            <person name="Herrera S."/>
            <person name="Cordes E."/>
        </authorList>
    </citation>
    <scope>NUCLEOTIDE SEQUENCE</scope>
    <source>
        <strain evidence="10">USNM1676648</strain>
        <tissue evidence="10">Polyp</tissue>
    </source>
</reference>
<dbReference type="InterPro" id="IPR008984">
    <property type="entry name" value="SMAD_FHA_dom_sf"/>
</dbReference>
<dbReference type="Gene3D" id="3.40.850.10">
    <property type="entry name" value="Kinesin motor domain"/>
    <property type="match status" value="1"/>
</dbReference>
<feature type="compositionally biased region" description="Polar residues" evidence="7">
    <location>
        <begin position="259"/>
        <end position="278"/>
    </location>
</feature>
<comment type="similarity">
    <text evidence="6">Belongs to the TRAFAC class myosin-kinesin ATPase superfamily. Myosin family.</text>
</comment>
<dbReference type="InterPro" id="IPR001132">
    <property type="entry name" value="SMAD_dom_Dwarfin-type"/>
</dbReference>
<feature type="region of interest" description="Disordered" evidence="7">
    <location>
        <begin position="259"/>
        <end position="302"/>
    </location>
</feature>
<dbReference type="SUPFAM" id="SSF49879">
    <property type="entry name" value="SMAD/FHA domain"/>
    <property type="match status" value="1"/>
</dbReference>
<dbReference type="Gene3D" id="1.20.58.530">
    <property type="match status" value="1"/>
</dbReference>
<dbReference type="InterPro" id="IPR001609">
    <property type="entry name" value="Myosin_head_motor_dom-like"/>
</dbReference>
<protein>
    <recommendedName>
        <fullName evidence="12">Myosin motor domain-containing protein</fullName>
    </recommendedName>
</protein>
<dbReference type="SUPFAM" id="SSF52540">
    <property type="entry name" value="P-loop containing nucleoside triphosphate hydrolases"/>
    <property type="match status" value="1"/>
</dbReference>
<evidence type="ECO:0008006" key="12">
    <source>
        <dbReference type="Google" id="ProtNLM"/>
    </source>
</evidence>
<feature type="compositionally biased region" description="Polar residues" evidence="7">
    <location>
        <begin position="286"/>
        <end position="302"/>
    </location>
</feature>
<keyword evidence="4" id="KW-0505">Motor protein</keyword>
<dbReference type="InterPro" id="IPR036961">
    <property type="entry name" value="Kinesin_motor_dom_sf"/>
</dbReference>
<feature type="domain" description="Myosin motor" evidence="9">
    <location>
        <begin position="1"/>
        <end position="210"/>
    </location>
</feature>
<feature type="domain" description="MH2" evidence="8">
    <location>
        <begin position="355"/>
        <end position="499"/>
    </location>
</feature>
<dbReference type="PROSITE" id="PS51076">
    <property type="entry name" value="MH2"/>
    <property type="match status" value="1"/>
</dbReference>
<keyword evidence="3 6" id="KW-0518">Myosin</keyword>
<dbReference type="PROSITE" id="PS51456">
    <property type="entry name" value="MYOSIN_MOTOR"/>
    <property type="match status" value="1"/>
</dbReference>
<evidence type="ECO:0000313" key="11">
    <source>
        <dbReference type="Proteomes" id="UP001163046"/>
    </source>
</evidence>
<dbReference type="GO" id="GO:0051015">
    <property type="term" value="F:actin filament binding"/>
    <property type="evidence" value="ECO:0007669"/>
    <property type="project" value="TreeGrafter"/>
</dbReference>
<dbReference type="InterPro" id="IPR017855">
    <property type="entry name" value="SMAD-like_dom_sf"/>
</dbReference>
<dbReference type="GO" id="GO:0016020">
    <property type="term" value="C:membrane"/>
    <property type="evidence" value="ECO:0007669"/>
    <property type="project" value="TreeGrafter"/>
</dbReference>
<dbReference type="Gene3D" id="6.20.240.20">
    <property type="match status" value="1"/>
</dbReference>
<gene>
    <name evidence="10" type="ORF">OS493_022139</name>
</gene>
<evidence type="ECO:0000256" key="3">
    <source>
        <dbReference type="ARBA" id="ARBA00023123"/>
    </source>
</evidence>
<evidence type="ECO:0000313" key="10">
    <source>
        <dbReference type="EMBL" id="KAJ7358698.1"/>
    </source>
</evidence>
<dbReference type="GO" id="GO:0000146">
    <property type="term" value="F:microfilament motor activity"/>
    <property type="evidence" value="ECO:0007669"/>
    <property type="project" value="TreeGrafter"/>
</dbReference>
<dbReference type="Pfam" id="PF00063">
    <property type="entry name" value="Myosin_head"/>
    <property type="match status" value="1"/>
</dbReference>
<dbReference type="OrthoDB" id="5973987at2759"/>
<proteinExistence type="inferred from homology"/>
<feature type="region of interest" description="Actin-binding" evidence="6">
    <location>
        <begin position="88"/>
        <end position="110"/>
    </location>
</feature>
<accession>A0A9W9YMP2</accession>
<evidence type="ECO:0000256" key="2">
    <source>
        <dbReference type="ARBA" id="ARBA00022840"/>
    </source>
</evidence>
<name>A0A9W9YMP2_9CNID</name>
<dbReference type="EMBL" id="MU827316">
    <property type="protein sequence ID" value="KAJ7358698.1"/>
    <property type="molecule type" value="Genomic_DNA"/>
</dbReference>
<sequence>MSSSANCSETKISGTGSLSLQPESLTVSNILMQKKKNKKNPTIRHKAAVVQHLAGTESRQANTVFIQLGRSLGCTLNFVLHFLLQSSITELMERVLSCEVHFIRCIKPNWYQSPDRFDPDAVLAQVRSLAVVQTVQIRNLGFPVWFAFDVFIKRFGIVIGLPPNAQNKDMHQTCQKMLRQLVADPRGWKMGKTKRLRARSLYSRLKRLKVVQENTVRSFLAAIGSGSEVIFQHTSNQVMEEDAKQKLKLNEMANVQKQAWSPNLFNQKSPSASTQSTGLDFKDSPDGSQPTSPRPPSVQQRASDVSLGSISDLFGSDSPTRPGLSQPRMSDLSILSIGSTFSVESEDFDAAPQVWCKITCFEREIPRGEFFIDRPSIVIDGSSNSFDVTRIGLGALPPSSDSKVIKVRSCVGKGVEIVNDDQGNVWATRGSKNNVFVKGHFLSEDVIALNGVLEKDAALEVFNWESFAITVRYHCLESKNFDSAIESHILSSASIFLAL</sequence>
<evidence type="ECO:0000256" key="4">
    <source>
        <dbReference type="ARBA" id="ARBA00023175"/>
    </source>
</evidence>
<feature type="region of interest" description="Disordered" evidence="7">
    <location>
        <begin position="309"/>
        <end position="328"/>
    </location>
</feature>
<dbReference type="PANTHER" id="PTHR13140">
    <property type="entry name" value="MYOSIN"/>
    <property type="match status" value="1"/>
</dbReference>
<keyword evidence="2" id="KW-0067">ATP-binding</keyword>
<comment type="caution">
    <text evidence="10">The sequence shown here is derived from an EMBL/GenBank/DDBJ whole genome shotgun (WGS) entry which is preliminary data.</text>
</comment>
<keyword evidence="5 6" id="KW-0009">Actin-binding</keyword>
<evidence type="ECO:0000256" key="6">
    <source>
        <dbReference type="PROSITE-ProRule" id="PRU00782"/>
    </source>
</evidence>
<organism evidence="10 11">
    <name type="scientific">Desmophyllum pertusum</name>
    <dbReference type="NCBI Taxonomy" id="174260"/>
    <lineage>
        <taxon>Eukaryota</taxon>
        <taxon>Metazoa</taxon>
        <taxon>Cnidaria</taxon>
        <taxon>Anthozoa</taxon>
        <taxon>Hexacorallia</taxon>
        <taxon>Scleractinia</taxon>
        <taxon>Caryophylliina</taxon>
        <taxon>Caryophylliidae</taxon>
        <taxon>Desmophyllum</taxon>
    </lineage>
</organism>
<dbReference type="GO" id="GO:0016459">
    <property type="term" value="C:myosin complex"/>
    <property type="evidence" value="ECO:0007669"/>
    <property type="project" value="UniProtKB-KW"/>
</dbReference>
<dbReference type="SMART" id="SM00524">
    <property type="entry name" value="DWB"/>
    <property type="match status" value="1"/>
</dbReference>